<dbReference type="EMBL" id="OC320724">
    <property type="protein sequence ID" value="CAD7408713.1"/>
    <property type="molecule type" value="Genomic_DNA"/>
</dbReference>
<dbReference type="AlphaFoldDB" id="A0A7R9H4L2"/>
<reference evidence="1" key="1">
    <citation type="submission" date="2020-11" db="EMBL/GenBank/DDBJ databases">
        <authorList>
            <person name="Tran Van P."/>
        </authorList>
    </citation>
    <scope>NUCLEOTIDE SEQUENCE</scope>
</reference>
<gene>
    <name evidence="1" type="ORF">TCEB3V08_LOCUS9661</name>
</gene>
<protein>
    <submittedName>
        <fullName evidence="1">Uncharacterized protein</fullName>
    </submittedName>
</protein>
<evidence type="ECO:0000313" key="1">
    <source>
        <dbReference type="EMBL" id="CAD7408713.1"/>
    </source>
</evidence>
<sequence length="123" mass="13909">METERFKKSPNDTAILYKWTKNYLESSKSQIREAVRDWSPIVCRRCKLGSRIFCGTSCAFIVRMFSRIGMFELEEGNPHLRGGRVENHLGKTTPVYPTEIRTSISPSSAAKLNTTSALANYAT</sequence>
<accession>A0A7R9H4L2</accession>
<name>A0A7R9H4L2_TIMCR</name>
<organism evidence="1">
    <name type="scientific">Timema cristinae</name>
    <name type="common">Walking stick</name>
    <dbReference type="NCBI Taxonomy" id="61476"/>
    <lineage>
        <taxon>Eukaryota</taxon>
        <taxon>Metazoa</taxon>
        <taxon>Ecdysozoa</taxon>
        <taxon>Arthropoda</taxon>
        <taxon>Hexapoda</taxon>
        <taxon>Insecta</taxon>
        <taxon>Pterygota</taxon>
        <taxon>Neoptera</taxon>
        <taxon>Polyneoptera</taxon>
        <taxon>Phasmatodea</taxon>
        <taxon>Timematodea</taxon>
        <taxon>Timematoidea</taxon>
        <taxon>Timematidae</taxon>
        <taxon>Timema</taxon>
    </lineage>
</organism>
<proteinExistence type="predicted"/>